<feature type="compositionally biased region" description="Basic and acidic residues" evidence="3">
    <location>
        <begin position="154"/>
        <end position="163"/>
    </location>
</feature>
<dbReference type="PROSITE" id="PS50097">
    <property type="entry name" value="BTB"/>
    <property type="match status" value="1"/>
</dbReference>
<proteinExistence type="predicted"/>
<dbReference type="SMART" id="SM00612">
    <property type="entry name" value="Kelch"/>
    <property type="match status" value="5"/>
</dbReference>
<keyword evidence="6" id="KW-1185">Reference proteome</keyword>
<organism evidence="5 6">
    <name type="scientific">Batillaria attramentaria</name>
    <dbReference type="NCBI Taxonomy" id="370345"/>
    <lineage>
        <taxon>Eukaryota</taxon>
        <taxon>Metazoa</taxon>
        <taxon>Spiralia</taxon>
        <taxon>Lophotrochozoa</taxon>
        <taxon>Mollusca</taxon>
        <taxon>Gastropoda</taxon>
        <taxon>Caenogastropoda</taxon>
        <taxon>Sorbeoconcha</taxon>
        <taxon>Cerithioidea</taxon>
        <taxon>Batillariidae</taxon>
        <taxon>Batillaria</taxon>
    </lineage>
</organism>
<accession>A0ABD0LJT8</accession>
<feature type="region of interest" description="Disordered" evidence="3">
    <location>
        <begin position="174"/>
        <end position="268"/>
    </location>
</feature>
<dbReference type="SUPFAM" id="SSF117281">
    <property type="entry name" value="Kelch motif"/>
    <property type="match status" value="1"/>
</dbReference>
<name>A0ABD0LJT8_9CAEN</name>
<feature type="region of interest" description="Disordered" evidence="3">
    <location>
        <begin position="701"/>
        <end position="731"/>
    </location>
</feature>
<evidence type="ECO:0000256" key="3">
    <source>
        <dbReference type="SAM" id="MobiDB-lite"/>
    </source>
</evidence>
<dbReference type="InterPro" id="IPR011333">
    <property type="entry name" value="SKP1/BTB/POZ_sf"/>
</dbReference>
<evidence type="ECO:0000256" key="2">
    <source>
        <dbReference type="ARBA" id="ARBA00022737"/>
    </source>
</evidence>
<sequence>MDTDPNGEWPTTRCVCSLCKNNKRTQAGRRYFAQEVTSRDDSLGCSVGPSLEDNLNSHTSQDRRKEWSHGNRQEAKVSPAERRRSGSVPETLLDCLHCGKDSFPPESLQSRVHQRRSAPPSGFNSYGQPSAFRGARSRLYSSAPVTSCRQWSNEQRRNPDIPCRHCSNFDTPREATDDEFDVGGAGGFPSASRPYGDQVRSTRPPRRNWSSDFDDADATDFSVDGDHAHGGGDSPEKTYKPRGLPVERNSYSPLRKSQTDRRRSSNADEITGRECLTREKQKFVDFNDTHPRYGDEGVGGCYDADNAETMGRFCDINENRRRQGTNNCLHCHRPDTKFTRPRRFSDPGPCPHNVTGNVSSSFDPGSMRYRCTTNNANAADHCTTGSHRRASNKQSFSQVESMDSILSSEIDADDDNRTGESSMNESGHPNGLLMANLCDMWRRHRLCDAVLRVDGQEFPVHRLAIAAFSNTFARRYCEGEARTAPLQLDVTDTSPGGLQQVLRFVYTGVISLSPDNIGDVLGAAAFLHINHVTALCQEVLLQPSVETVIYYSQLAEKYHLIDDTSRFYDFVCEHFLRVSRTPGWRSLGFGQVFDYLNEDNLNVERELDVFHAAVSWIEADRPHRMSFAADLIGCVRFAFITPDEIAKHVETRQFLFHGDEGKELLLCIYRHHALQTCGCKHGPRLHRLPRRKYMSPALQRNKNSSAFSRVRPAPTDSYQSQRHSSGHPVPVPSRPGVILAVGGVNPFQLEAETQVRQVEQFNPRSNHWTTLTRLPDGRHHHGAIVLGGALYVIGGSVLDELNPGHLCNPTASCYRYQTVGGQWSAISSLNVPRMYHATAVLNGLIFVVAGQTHHTRHLTSLEFYRSDVDEWESGSEVGEARIGVALAAYRGMLFAVGGFLETQNEHVVRGTVEVYDHRTRRWKTRTPLPTPRCHAGLAVCGGKLYLIGGSTFPLDSSSVCSLASVLRYDDVDDRWDRIQTLRTPRHDMGVAVLGKILLYDAYNCIRVDGLRRNGMPGHTPARFIGNITRTLYAGRERQGLVIMTLLGTKFDQHETKTEEDE</sequence>
<feature type="compositionally biased region" description="Basic and acidic residues" evidence="3">
    <location>
        <begin position="224"/>
        <end position="239"/>
    </location>
</feature>
<evidence type="ECO:0000313" key="5">
    <source>
        <dbReference type="EMBL" id="KAK7499567.1"/>
    </source>
</evidence>
<feature type="compositionally biased region" description="Polar residues" evidence="3">
    <location>
        <begin position="144"/>
        <end position="153"/>
    </location>
</feature>
<dbReference type="SUPFAM" id="SSF54695">
    <property type="entry name" value="POZ domain"/>
    <property type="match status" value="1"/>
</dbReference>
<dbReference type="PANTHER" id="PTHR45632">
    <property type="entry name" value="LD33804P"/>
    <property type="match status" value="1"/>
</dbReference>
<evidence type="ECO:0000256" key="1">
    <source>
        <dbReference type="ARBA" id="ARBA00022441"/>
    </source>
</evidence>
<reference evidence="5 6" key="1">
    <citation type="journal article" date="2023" name="Sci. Data">
        <title>Genome assembly of the Korean intertidal mud-creeper Batillaria attramentaria.</title>
        <authorList>
            <person name="Patra A.K."/>
            <person name="Ho P.T."/>
            <person name="Jun S."/>
            <person name="Lee S.J."/>
            <person name="Kim Y."/>
            <person name="Won Y.J."/>
        </authorList>
    </citation>
    <scope>NUCLEOTIDE SEQUENCE [LARGE SCALE GENOMIC DNA]</scope>
    <source>
        <strain evidence="5">Wonlab-2016</strain>
    </source>
</reference>
<feature type="compositionally biased region" description="Basic and acidic residues" evidence="3">
    <location>
        <begin position="60"/>
        <end position="84"/>
    </location>
</feature>
<feature type="region of interest" description="Disordered" evidence="3">
    <location>
        <begin position="40"/>
        <end position="86"/>
    </location>
</feature>
<keyword evidence="1" id="KW-0880">Kelch repeat</keyword>
<dbReference type="InterPro" id="IPR015915">
    <property type="entry name" value="Kelch-typ_b-propeller"/>
</dbReference>
<gene>
    <name evidence="5" type="ORF">BaRGS_00009219</name>
</gene>
<dbReference type="Pfam" id="PF24681">
    <property type="entry name" value="Kelch_KLHDC2_KLHL20_DRC7"/>
    <property type="match status" value="1"/>
</dbReference>
<dbReference type="Gene3D" id="1.25.40.420">
    <property type="match status" value="1"/>
</dbReference>
<dbReference type="InterPro" id="IPR000210">
    <property type="entry name" value="BTB/POZ_dom"/>
</dbReference>
<dbReference type="Gene3D" id="3.30.710.10">
    <property type="entry name" value="Potassium Channel Kv1.1, Chain A"/>
    <property type="match status" value="1"/>
</dbReference>
<dbReference type="Pfam" id="PF00651">
    <property type="entry name" value="BTB"/>
    <property type="match status" value="1"/>
</dbReference>
<feature type="region of interest" description="Disordered" evidence="3">
    <location>
        <begin position="381"/>
        <end position="403"/>
    </location>
</feature>
<feature type="region of interest" description="Disordered" evidence="3">
    <location>
        <begin position="106"/>
        <end position="130"/>
    </location>
</feature>
<dbReference type="Proteomes" id="UP001519460">
    <property type="component" value="Unassembled WGS sequence"/>
</dbReference>
<comment type="caution">
    <text evidence="5">The sequence shown here is derived from an EMBL/GenBank/DDBJ whole genome shotgun (WGS) entry which is preliminary data.</text>
</comment>
<protein>
    <recommendedName>
        <fullName evidence="4">BTB domain-containing protein</fullName>
    </recommendedName>
</protein>
<evidence type="ECO:0000259" key="4">
    <source>
        <dbReference type="PROSITE" id="PS50097"/>
    </source>
</evidence>
<feature type="region of interest" description="Disordered" evidence="3">
    <location>
        <begin position="144"/>
        <end position="163"/>
    </location>
</feature>
<dbReference type="SMART" id="SM00225">
    <property type="entry name" value="BTB"/>
    <property type="match status" value="1"/>
</dbReference>
<dbReference type="Pfam" id="PF07707">
    <property type="entry name" value="BACK"/>
    <property type="match status" value="1"/>
</dbReference>
<keyword evidence="2" id="KW-0677">Repeat</keyword>
<dbReference type="PANTHER" id="PTHR45632:SF3">
    <property type="entry name" value="KELCH-LIKE PROTEIN 32"/>
    <property type="match status" value="1"/>
</dbReference>
<dbReference type="EMBL" id="JACVVK020000043">
    <property type="protein sequence ID" value="KAK7499567.1"/>
    <property type="molecule type" value="Genomic_DNA"/>
</dbReference>
<dbReference type="InterPro" id="IPR006652">
    <property type="entry name" value="Kelch_1"/>
</dbReference>
<feature type="domain" description="BTB" evidence="4">
    <location>
        <begin position="447"/>
        <end position="514"/>
    </location>
</feature>
<dbReference type="InterPro" id="IPR011705">
    <property type="entry name" value="BACK"/>
</dbReference>
<dbReference type="SMART" id="SM00875">
    <property type="entry name" value="BACK"/>
    <property type="match status" value="1"/>
</dbReference>
<feature type="compositionally biased region" description="Basic and acidic residues" evidence="3">
    <location>
        <begin position="257"/>
        <end position="268"/>
    </location>
</feature>
<dbReference type="AlphaFoldDB" id="A0ABD0LJT8"/>
<feature type="compositionally biased region" description="Polar residues" evidence="3">
    <location>
        <begin position="392"/>
        <end position="403"/>
    </location>
</feature>
<evidence type="ECO:0000313" key="6">
    <source>
        <dbReference type="Proteomes" id="UP001519460"/>
    </source>
</evidence>
<dbReference type="Gene3D" id="2.120.10.80">
    <property type="entry name" value="Kelch-type beta propeller"/>
    <property type="match status" value="1"/>
</dbReference>
<dbReference type="CDD" id="cd18186">
    <property type="entry name" value="BTB_POZ_ZBTB_KLHL-like"/>
    <property type="match status" value="1"/>
</dbReference>